<evidence type="ECO:0000313" key="9">
    <source>
        <dbReference type="Proteomes" id="UP001054846"/>
    </source>
</evidence>
<feature type="domain" description="Peptidase M48" evidence="7">
    <location>
        <begin position="81"/>
        <end position="248"/>
    </location>
</feature>
<keyword evidence="1 6" id="KW-0645">Protease</keyword>
<dbReference type="RefSeq" id="WP_230840998.1">
    <property type="nucleotide sequence ID" value="NZ_CP063845.1"/>
</dbReference>
<protein>
    <submittedName>
        <fullName evidence="8">M48 family metalloprotease</fullName>
    </submittedName>
</protein>
<name>A0ABY3PJY3_9CYAN</name>
<comment type="similarity">
    <text evidence="6">Belongs to the peptidase M48 family.</text>
</comment>
<dbReference type="PANTHER" id="PTHR22726:SF1">
    <property type="entry name" value="METALLOENDOPEPTIDASE OMA1, MITOCHONDRIAL"/>
    <property type="match status" value="1"/>
</dbReference>
<evidence type="ECO:0000256" key="4">
    <source>
        <dbReference type="ARBA" id="ARBA00022833"/>
    </source>
</evidence>
<dbReference type="PANTHER" id="PTHR22726">
    <property type="entry name" value="METALLOENDOPEPTIDASE OMA1"/>
    <property type="match status" value="1"/>
</dbReference>
<dbReference type="InterPro" id="IPR051156">
    <property type="entry name" value="Mito/Outer_Membr_Metalloprot"/>
</dbReference>
<comment type="cofactor">
    <cofactor evidence="6">
        <name>Zn(2+)</name>
        <dbReference type="ChEBI" id="CHEBI:29105"/>
    </cofactor>
    <text evidence="6">Binds 1 zinc ion per subunit.</text>
</comment>
<evidence type="ECO:0000256" key="3">
    <source>
        <dbReference type="ARBA" id="ARBA00022801"/>
    </source>
</evidence>
<evidence type="ECO:0000256" key="6">
    <source>
        <dbReference type="RuleBase" id="RU003983"/>
    </source>
</evidence>
<dbReference type="EMBL" id="CP063845">
    <property type="protein sequence ID" value="UFP93943.1"/>
    <property type="molecule type" value="Genomic_DNA"/>
</dbReference>
<evidence type="ECO:0000313" key="8">
    <source>
        <dbReference type="EMBL" id="UFP93943.1"/>
    </source>
</evidence>
<proteinExistence type="inferred from homology"/>
<evidence type="ECO:0000256" key="2">
    <source>
        <dbReference type="ARBA" id="ARBA00022723"/>
    </source>
</evidence>
<keyword evidence="3 6" id="KW-0378">Hydrolase</keyword>
<dbReference type="InterPro" id="IPR001915">
    <property type="entry name" value="Peptidase_M48"/>
</dbReference>
<gene>
    <name evidence="8" type="ORF">ISF26_19565</name>
</gene>
<accession>A0ABY3PJY3</accession>
<dbReference type="Pfam" id="PF01435">
    <property type="entry name" value="Peptidase_M48"/>
    <property type="match status" value="1"/>
</dbReference>
<organism evidence="8 9">
    <name type="scientific">Gloeobacter morelensis MG652769</name>
    <dbReference type="NCBI Taxonomy" id="2781736"/>
    <lineage>
        <taxon>Bacteria</taxon>
        <taxon>Bacillati</taxon>
        <taxon>Cyanobacteriota</taxon>
        <taxon>Cyanophyceae</taxon>
        <taxon>Gloeobacterales</taxon>
        <taxon>Gloeobacteraceae</taxon>
        <taxon>Gloeobacter</taxon>
        <taxon>Gloeobacter morelensis</taxon>
    </lineage>
</organism>
<keyword evidence="5 6" id="KW-0482">Metalloprotease</keyword>
<evidence type="ECO:0000259" key="7">
    <source>
        <dbReference type="Pfam" id="PF01435"/>
    </source>
</evidence>
<evidence type="ECO:0000256" key="1">
    <source>
        <dbReference type="ARBA" id="ARBA00022670"/>
    </source>
</evidence>
<keyword evidence="4 6" id="KW-0862">Zinc</keyword>
<dbReference type="Proteomes" id="UP001054846">
    <property type="component" value="Chromosome"/>
</dbReference>
<sequence length="259" mass="28180">MLFTEAAKTGIAFILAATLLGGGFANPARAQGLEGLLNGALQYFALDNLSDTQEAAYGRRIHEQLVRQGKVRLSRDRRLVARVTNMGRRLARTSGRPQLPYRFFVVNDRSVNAFTTMGGYVYVNAGLAKGVRSDAELAGVMAHEIGHLVARHAINQMRQAAVTQGIAGALGQNDNLLVSLGVSLYQRGYSRDDEYEADALGVRNLARAGYPANGLPDFLRRLQGGGGSAEFLSTHPASANRVQRLEEIIRTEGLPMRRR</sequence>
<dbReference type="Gene3D" id="3.30.2010.10">
    <property type="entry name" value="Metalloproteases ('zincins'), catalytic domain"/>
    <property type="match status" value="1"/>
</dbReference>
<dbReference type="GO" id="GO:0008237">
    <property type="term" value="F:metallopeptidase activity"/>
    <property type="evidence" value="ECO:0007669"/>
    <property type="project" value="UniProtKB-KW"/>
</dbReference>
<evidence type="ECO:0000256" key="5">
    <source>
        <dbReference type="ARBA" id="ARBA00023049"/>
    </source>
</evidence>
<dbReference type="CDD" id="cd07333">
    <property type="entry name" value="M48C_bepA_like"/>
    <property type="match status" value="1"/>
</dbReference>
<keyword evidence="9" id="KW-1185">Reference proteome</keyword>
<keyword evidence="2" id="KW-0479">Metal-binding</keyword>
<reference evidence="8 9" key="1">
    <citation type="journal article" date="2021" name="Genome Biol. Evol.">
        <title>Complete Genome Sequencing of a Novel Gloeobacter Species from a Waterfall Cave in Mexico.</title>
        <authorList>
            <person name="Saw J.H."/>
            <person name="Cardona T."/>
            <person name="Montejano G."/>
        </authorList>
    </citation>
    <scope>NUCLEOTIDE SEQUENCE [LARGE SCALE GENOMIC DNA]</scope>
    <source>
        <strain evidence="8">MG652769</strain>
    </source>
</reference>